<dbReference type="Proteomes" id="UP000484164">
    <property type="component" value="Unassembled WGS sequence"/>
</dbReference>
<evidence type="ECO:0000313" key="3">
    <source>
        <dbReference type="Proteomes" id="UP000484164"/>
    </source>
</evidence>
<proteinExistence type="predicted"/>
<protein>
    <recommendedName>
        <fullName evidence="4">Lipoprotein</fullName>
    </recommendedName>
</protein>
<reference evidence="2 3" key="1">
    <citation type="submission" date="2019-10" db="EMBL/GenBank/DDBJ databases">
        <title>Genome sequence of Phaeocystidibacter marisrubri JCM30614 (type strain).</title>
        <authorList>
            <person name="Bowman J.P."/>
        </authorList>
    </citation>
    <scope>NUCLEOTIDE SEQUENCE [LARGE SCALE GENOMIC DNA]</scope>
    <source>
        <strain evidence="2 3">JCM 30614</strain>
    </source>
</reference>
<feature type="signal peptide" evidence="1">
    <location>
        <begin position="1"/>
        <end position="20"/>
    </location>
</feature>
<keyword evidence="3" id="KW-1185">Reference proteome</keyword>
<dbReference type="AlphaFoldDB" id="A0A6L3ZEF6"/>
<comment type="caution">
    <text evidence="2">The sequence shown here is derived from an EMBL/GenBank/DDBJ whole genome shotgun (WGS) entry which is preliminary data.</text>
</comment>
<name>A0A6L3ZEF6_9FLAO</name>
<sequence>MKRLLSLTGVCTLLTISAQATVPEYLDVRKSGGGPEGYDKVRQDWTGENRGKLTCYNEGTSSCHWREFIGAQGYPIDIDFISTQILNEYENGNSNRIGTIVVGDAIVHYWILESLGNGDGTIRFRLKD</sequence>
<feature type="chain" id="PRO_5026825441" description="Lipoprotein" evidence="1">
    <location>
        <begin position="21"/>
        <end position="128"/>
    </location>
</feature>
<keyword evidence="1" id="KW-0732">Signal</keyword>
<organism evidence="2 3">
    <name type="scientific">Phaeocystidibacter marisrubri</name>
    <dbReference type="NCBI Taxonomy" id="1577780"/>
    <lineage>
        <taxon>Bacteria</taxon>
        <taxon>Pseudomonadati</taxon>
        <taxon>Bacteroidota</taxon>
        <taxon>Flavobacteriia</taxon>
        <taxon>Flavobacteriales</taxon>
        <taxon>Phaeocystidibacteraceae</taxon>
        <taxon>Phaeocystidibacter</taxon>
    </lineage>
</organism>
<gene>
    <name evidence="2" type="ORF">F8C82_09940</name>
</gene>
<evidence type="ECO:0000256" key="1">
    <source>
        <dbReference type="SAM" id="SignalP"/>
    </source>
</evidence>
<evidence type="ECO:0000313" key="2">
    <source>
        <dbReference type="EMBL" id="KAB2816006.1"/>
    </source>
</evidence>
<dbReference type="RefSeq" id="WP_151693435.1">
    <property type="nucleotide sequence ID" value="NZ_BMGX01000001.1"/>
</dbReference>
<dbReference type="EMBL" id="WBVQ01000002">
    <property type="protein sequence ID" value="KAB2816006.1"/>
    <property type="molecule type" value="Genomic_DNA"/>
</dbReference>
<evidence type="ECO:0008006" key="4">
    <source>
        <dbReference type="Google" id="ProtNLM"/>
    </source>
</evidence>
<accession>A0A6L3ZEF6</accession>